<keyword evidence="6" id="KW-0227">DNA damage</keyword>
<dbReference type="CDD" id="cd06445">
    <property type="entry name" value="ATase"/>
    <property type="match status" value="1"/>
</dbReference>
<dbReference type="PROSITE" id="PS00374">
    <property type="entry name" value="MGMT"/>
    <property type="match status" value="1"/>
</dbReference>
<dbReference type="SUPFAM" id="SSF53155">
    <property type="entry name" value="Methylated DNA-protein cysteine methyltransferase domain"/>
    <property type="match status" value="1"/>
</dbReference>
<dbReference type="GO" id="GO:0003908">
    <property type="term" value="F:methylated-DNA-[protein]-cysteine S-methyltransferase activity"/>
    <property type="evidence" value="ECO:0007669"/>
    <property type="project" value="UniProtKB-EC"/>
</dbReference>
<evidence type="ECO:0000256" key="3">
    <source>
        <dbReference type="ARBA" id="ARBA00011918"/>
    </source>
</evidence>
<dbReference type="InterPro" id="IPR008332">
    <property type="entry name" value="MethylG_MeTrfase_N"/>
</dbReference>
<organism evidence="11 12">
    <name type="scientific">Mammaliicoccus sciuri</name>
    <name type="common">Staphylococcus sciuri</name>
    <dbReference type="NCBI Taxonomy" id="1296"/>
    <lineage>
        <taxon>Bacteria</taxon>
        <taxon>Bacillati</taxon>
        <taxon>Bacillota</taxon>
        <taxon>Bacilli</taxon>
        <taxon>Bacillales</taxon>
        <taxon>Staphylococcaceae</taxon>
        <taxon>Mammaliicoccus</taxon>
    </lineage>
</organism>
<dbReference type="EMBL" id="CP022046">
    <property type="protein sequence ID" value="ASE34365.1"/>
    <property type="molecule type" value="Genomic_DNA"/>
</dbReference>
<evidence type="ECO:0000256" key="7">
    <source>
        <dbReference type="ARBA" id="ARBA00023204"/>
    </source>
</evidence>
<keyword evidence="5" id="KW-0808">Transferase</keyword>
<dbReference type="FunFam" id="1.10.10.10:FF:000214">
    <property type="entry name" value="Methylated-DNA--protein-cysteine methyltransferase"/>
    <property type="match status" value="1"/>
</dbReference>
<dbReference type="GO" id="GO:0006281">
    <property type="term" value="P:DNA repair"/>
    <property type="evidence" value="ECO:0007669"/>
    <property type="project" value="UniProtKB-KW"/>
</dbReference>
<dbReference type="InterPro" id="IPR036631">
    <property type="entry name" value="MGMT_N_sf"/>
</dbReference>
<dbReference type="PANTHER" id="PTHR10815:SF12">
    <property type="entry name" value="METHYLATED-DNA--PROTEIN-CYSTEINE METHYLTRANSFERASE, INDUCIBLE"/>
    <property type="match status" value="1"/>
</dbReference>
<dbReference type="KEGG" id="sscu:CEP64_07140"/>
<dbReference type="GO" id="GO:0032259">
    <property type="term" value="P:methylation"/>
    <property type="evidence" value="ECO:0007669"/>
    <property type="project" value="UniProtKB-KW"/>
</dbReference>
<feature type="domain" description="Methylated-DNA-[protein]-cysteine S-methyltransferase DNA binding" evidence="9">
    <location>
        <begin position="81"/>
        <end position="160"/>
    </location>
</feature>
<evidence type="ECO:0000256" key="2">
    <source>
        <dbReference type="ARBA" id="ARBA00008711"/>
    </source>
</evidence>
<protein>
    <recommendedName>
        <fullName evidence="3">methylated-DNA--[protein]-cysteine S-methyltransferase</fullName>
        <ecNumber evidence="3">2.1.1.63</ecNumber>
    </recommendedName>
</protein>
<dbReference type="PANTHER" id="PTHR10815">
    <property type="entry name" value="METHYLATED-DNA--PROTEIN-CYSTEINE METHYLTRANSFERASE"/>
    <property type="match status" value="1"/>
</dbReference>
<evidence type="ECO:0000256" key="1">
    <source>
        <dbReference type="ARBA" id="ARBA00001286"/>
    </source>
</evidence>
<evidence type="ECO:0000256" key="8">
    <source>
        <dbReference type="ARBA" id="ARBA00049348"/>
    </source>
</evidence>
<gene>
    <name evidence="11" type="ORF">CEP64_07140</name>
</gene>
<evidence type="ECO:0000259" key="9">
    <source>
        <dbReference type="Pfam" id="PF01035"/>
    </source>
</evidence>
<accession>A0AAI8DIK2</accession>
<evidence type="ECO:0000259" key="10">
    <source>
        <dbReference type="Pfam" id="PF02870"/>
    </source>
</evidence>
<evidence type="ECO:0000256" key="5">
    <source>
        <dbReference type="ARBA" id="ARBA00022679"/>
    </source>
</evidence>
<keyword evidence="7" id="KW-0234">DNA repair</keyword>
<dbReference type="InterPro" id="IPR001497">
    <property type="entry name" value="MethylDNA_cys_MeTrfase_AS"/>
</dbReference>
<dbReference type="InterPro" id="IPR036217">
    <property type="entry name" value="MethylDNA_cys_MeTrfase_DNAb"/>
</dbReference>
<dbReference type="Proteomes" id="UP000197058">
    <property type="component" value="Chromosome"/>
</dbReference>
<dbReference type="RefSeq" id="WP_088592396.1">
    <property type="nucleotide sequence ID" value="NZ_CP022046.2"/>
</dbReference>
<sequence>MKIIYHGVLKHLNKKLDIYASDEGLAFVGSFDKENEIHQFISNIEIKENQDKVKPFIDQLNEYFNGTRNSFDLKIDINSSPFNETVWQALTKIPYGETTTYSELANKINKPNAVRAVASAIGKNPLNIVIPCHRVIGKDGQLRGYRGGLEMKQSLLELESRHTHLS</sequence>
<feature type="domain" description="Methylguanine DNA methyltransferase ribonuclease-like" evidence="10">
    <location>
        <begin position="15"/>
        <end position="77"/>
    </location>
</feature>
<evidence type="ECO:0000313" key="11">
    <source>
        <dbReference type="EMBL" id="ASE34365.1"/>
    </source>
</evidence>
<evidence type="ECO:0000256" key="4">
    <source>
        <dbReference type="ARBA" id="ARBA00022603"/>
    </source>
</evidence>
<dbReference type="EC" id="2.1.1.63" evidence="3"/>
<evidence type="ECO:0000256" key="6">
    <source>
        <dbReference type="ARBA" id="ARBA00022763"/>
    </source>
</evidence>
<dbReference type="Gene3D" id="1.10.10.10">
    <property type="entry name" value="Winged helix-like DNA-binding domain superfamily/Winged helix DNA-binding domain"/>
    <property type="match status" value="1"/>
</dbReference>
<proteinExistence type="inferred from homology"/>
<keyword evidence="4" id="KW-0489">Methyltransferase</keyword>
<dbReference type="SUPFAM" id="SSF46767">
    <property type="entry name" value="Methylated DNA-protein cysteine methyltransferase, C-terminal domain"/>
    <property type="match status" value="1"/>
</dbReference>
<comment type="similarity">
    <text evidence="2">Belongs to the MGMT family.</text>
</comment>
<comment type="catalytic activity">
    <reaction evidence="1">
        <text>a 4-O-methyl-thymidine in DNA + L-cysteinyl-[protein] = a thymidine in DNA + S-methyl-L-cysteinyl-[protein]</text>
        <dbReference type="Rhea" id="RHEA:53428"/>
        <dbReference type="Rhea" id="RHEA-COMP:10131"/>
        <dbReference type="Rhea" id="RHEA-COMP:10132"/>
        <dbReference type="Rhea" id="RHEA-COMP:13555"/>
        <dbReference type="Rhea" id="RHEA-COMP:13556"/>
        <dbReference type="ChEBI" id="CHEBI:29950"/>
        <dbReference type="ChEBI" id="CHEBI:82612"/>
        <dbReference type="ChEBI" id="CHEBI:137386"/>
        <dbReference type="ChEBI" id="CHEBI:137387"/>
        <dbReference type="EC" id="2.1.1.63"/>
    </reaction>
</comment>
<comment type="catalytic activity">
    <reaction evidence="8">
        <text>a 6-O-methyl-2'-deoxyguanosine in DNA + L-cysteinyl-[protein] = S-methyl-L-cysteinyl-[protein] + a 2'-deoxyguanosine in DNA</text>
        <dbReference type="Rhea" id="RHEA:24000"/>
        <dbReference type="Rhea" id="RHEA-COMP:10131"/>
        <dbReference type="Rhea" id="RHEA-COMP:10132"/>
        <dbReference type="Rhea" id="RHEA-COMP:11367"/>
        <dbReference type="Rhea" id="RHEA-COMP:11368"/>
        <dbReference type="ChEBI" id="CHEBI:29950"/>
        <dbReference type="ChEBI" id="CHEBI:82612"/>
        <dbReference type="ChEBI" id="CHEBI:85445"/>
        <dbReference type="ChEBI" id="CHEBI:85448"/>
        <dbReference type="EC" id="2.1.1.63"/>
    </reaction>
</comment>
<dbReference type="InterPro" id="IPR014048">
    <property type="entry name" value="MethylDNA_cys_MeTrfase_DNA-bd"/>
</dbReference>
<dbReference type="Pfam" id="PF02870">
    <property type="entry name" value="Methyltransf_1N"/>
    <property type="match status" value="1"/>
</dbReference>
<reference evidence="12" key="1">
    <citation type="submission" date="2017-06" db="EMBL/GenBank/DDBJ databases">
        <title>FDA dAtabase for Regulatory Grade micrObial Sequences (FDA-ARGOS): Supporting development and validation of Infectious Disease Dx tests.</title>
        <authorList>
            <person name="Campos J."/>
            <person name="Goldberg B."/>
            <person name="Tallon L."/>
            <person name="Sadzewicz L."/>
            <person name="Sengamalay N."/>
            <person name="Ott S."/>
            <person name="Godinez A."/>
            <person name="Nagaraj S."/>
            <person name="Vavikolanu K."/>
            <person name="Vyas G."/>
            <person name="Nadendla S."/>
            <person name="Aluvathingal J."/>
            <person name="Geyer C."/>
            <person name="Nandy P."/>
            <person name="Hobson J."/>
            <person name="Sichtig H."/>
        </authorList>
    </citation>
    <scope>NUCLEOTIDE SEQUENCE [LARGE SCALE GENOMIC DNA]</scope>
    <source>
        <strain evidence="12">FDAARGOS_285</strain>
    </source>
</reference>
<dbReference type="AlphaFoldDB" id="A0AAI8DIK2"/>
<dbReference type="Gene3D" id="3.30.160.70">
    <property type="entry name" value="Methylated DNA-protein cysteine methyltransferase domain"/>
    <property type="match status" value="1"/>
</dbReference>
<name>A0AAI8DIK2_MAMSC</name>
<dbReference type="InterPro" id="IPR036388">
    <property type="entry name" value="WH-like_DNA-bd_sf"/>
</dbReference>
<dbReference type="Pfam" id="PF01035">
    <property type="entry name" value="DNA_binding_1"/>
    <property type="match status" value="1"/>
</dbReference>
<dbReference type="NCBIfam" id="TIGR00589">
    <property type="entry name" value="ogt"/>
    <property type="match status" value="1"/>
</dbReference>
<evidence type="ECO:0000313" key="12">
    <source>
        <dbReference type="Proteomes" id="UP000197058"/>
    </source>
</evidence>